<dbReference type="KEGG" id="vg:36841930"/>
<dbReference type="Pfam" id="PF10686">
    <property type="entry name" value="YAcAr"/>
    <property type="match status" value="1"/>
</dbReference>
<feature type="domain" description="YspA cpYpsA-related SLOG" evidence="2">
    <location>
        <begin position="66"/>
        <end position="128"/>
    </location>
</feature>
<evidence type="ECO:0000259" key="2">
    <source>
        <dbReference type="Pfam" id="PF10686"/>
    </source>
</evidence>
<name>A0A2U7UGE8_9VIRU</name>
<dbReference type="SUPFAM" id="SSF102405">
    <property type="entry name" value="MCP/YpsA-like"/>
    <property type="match status" value="1"/>
</dbReference>
<dbReference type="GeneID" id="36841930"/>
<evidence type="ECO:0000256" key="1">
    <source>
        <dbReference type="SAM" id="MobiDB-lite"/>
    </source>
</evidence>
<reference evidence="3" key="1">
    <citation type="journal article" date="2018" name="Nat. Commun.">
        <title>Diversity and evolution of the emerging Pandoraviridae family.</title>
        <authorList>
            <person name="Legendre M."/>
            <person name="Fabre E."/>
            <person name="Poirot O."/>
            <person name="Jeudy S."/>
            <person name="Lartigue A."/>
            <person name="Alempic J.M."/>
            <person name="Beucher L."/>
            <person name="Philippe N."/>
            <person name="Bertaux L."/>
            <person name="Christo-Foroux E."/>
            <person name="Labadie K."/>
            <person name="Coute Y."/>
            <person name="Abergel C."/>
            <person name="Claverie J.M."/>
        </authorList>
    </citation>
    <scope>NUCLEOTIDE SEQUENCE [LARGE SCALE GENOMIC DNA]</scope>
    <source>
        <strain evidence="3">Macleodensis</strain>
    </source>
</reference>
<feature type="compositionally biased region" description="Basic and acidic residues" evidence="1">
    <location>
        <begin position="32"/>
        <end position="45"/>
    </location>
</feature>
<evidence type="ECO:0000313" key="3">
    <source>
        <dbReference type="EMBL" id="AVK77475.1"/>
    </source>
</evidence>
<dbReference type="InterPro" id="IPR019627">
    <property type="entry name" value="YAcAr"/>
</dbReference>
<dbReference type="EMBL" id="MG011691">
    <property type="protein sequence ID" value="AVK77475.1"/>
    <property type="molecule type" value="Genomic_DNA"/>
</dbReference>
<gene>
    <name evidence="3" type="ORF">pmac_cds_787</name>
</gene>
<dbReference type="RefSeq" id="YP_009481471.1">
    <property type="nucleotide sequence ID" value="NC_037665.1"/>
</dbReference>
<sequence>MASPPFCTTPSLSGRLSQSSITSHVVMAARAPDADRQHCVSEKDTTSTTTDDLVARQRKDKRPALRVAVIGGRDFVDRAVLERCLDSLSASLGRPGAIVSGGATGADRLAAAYARNRGIPLVEFKPDYAACRTPQERRTAPLLRNARIIEAADVVVAFWDGRSRGTADGLARARRAGLVRHVYDYAGKPRSPP</sequence>
<dbReference type="Gene3D" id="3.40.50.450">
    <property type="match status" value="1"/>
</dbReference>
<feature type="region of interest" description="Disordered" evidence="1">
    <location>
        <begin position="32"/>
        <end position="51"/>
    </location>
</feature>
<dbReference type="Proteomes" id="UP000249758">
    <property type="component" value="Segment"/>
</dbReference>
<protein>
    <recommendedName>
        <fullName evidence="2">YspA cpYpsA-related SLOG domain-containing protein</fullName>
    </recommendedName>
</protein>
<accession>A0A2U7UGE8</accession>
<organism evidence="3">
    <name type="scientific">Pandoravirus macleodensis</name>
    <dbReference type="NCBI Taxonomy" id="2107707"/>
    <lineage>
        <taxon>Viruses</taxon>
        <taxon>Pandoravirus</taxon>
    </lineage>
</organism>
<proteinExistence type="predicted"/>